<sequence>MVTDKLTLALLSRLADAQLALATSMKGVTPSSQGYPEKPLQSIAEALAVIEAALVEIGLFSDGGDSNEHTKLH</sequence>
<proteinExistence type="predicted"/>
<dbReference type="AlphaFoldDB" id="A0AAP0SEC5"/>
<keyword evidence="2" id="KW-1185">Reference proteome</keyword>
<dbReference type="KEGG" id="pdw:BV82_3035"/>
<dbReference type="RefSeq" id="WP_010226457.1">
    <property type="nucleotide sequence ID" value="NZ_CATKPL010000056.1"/>
</dbReference>
<dbReference type="GeneID" id="98283335"/>
<dbReference type="Proteomes" id="UP000027121">
    <property type="component" value="Chromosome"/>
</dbReference>
<name>A0AAP0SEC5_9PSED</name>
<evidence type="ECO:0000313" key="2">
    <source>
        <dbReference type="Proteomes" id="UP000027121"/>
    </source>
</evidence>
<accession>A0AAP0SEC5</accession>
<reference evidence="1 2" key="1">
    <citation type="journal article" date="2014" name="Genome Announc.">
        <title>Genome Sequence of Pseudomonas sp. Strain P482, a Tomato Rhizosphere Isolate with Broad-Spectrum Antimicrobial Activity.</title>
        <authorList>
            <person name="Krzyzanowska D.M."/>
            <person name="Ossowicki A."/>
            <person name="Jafra S."/>
        </authorList>
    </citation>
    <scope>NUCLEOTIDE SEQUENCE [LARGE SCALE GENOMIC DNA]</scope>
    <source>
        <strain evidence="1 2">P482</strain>
    </source>
</reference>
<dbReference type="EMBL" id="CP071706">
    <property type="protein sequence ID" value="KDN98875.2"/>
    <property type="molecule type" value="Genomic_DNA"/>
</dbReference>
<evidence type="ECO:0000313" key="1">
    <source>
        <dbReference type="EMBL" id="KDN98875.2"/>
    </source>
</evidence>
<protein>
    <submittedName>
        <fullName evidence="1">Uncharacterized protein</fullName>
    </submittedName>
</protein>
<reference evidence="1 2" key="2">
    <citation type="journal article" date="2016" name="Front. Microbiol.">
        <title>When Genome-Based Approach Meets the 'Old but Good': Revealing Genes Involved in the Antibacterial Activity of Pseudomonas sp. P482 against Soft Rot Pathogens.</title>
        <authorList>
            <person name="Krzyzanowska D.M."/>
            <person name="Ossowicki A."/>
            <person name="Rajewska M."/>
            <person name="Maciag T."/>
            <person name="Jablonska M."/>
            <person name="Obuchowski M."/>
            <person name="Heeb S."/>
            <person name="Jafra S."/>
        </authorList>
    </citation>
    <scope>NUCLEOTIDE SEQUENCE [LARGE SCALE GENOMIC DNA]</scope>
    <source>
        <strain evidence="1 2">P482</strain>
    </source>
</reference>
<gene>
    <name evidence="1" type="ORF">BV82_3035</name>
</gene>
<organism evidence="1 2">
    <name type="scientific">Pseudomonas donghuensis</name>
    <dbReference type="NCBI Taxonomy" id="1163398"/>
    <lineage>
        <taxon>Bacteria</taxon>
        <taxon>Pseudomonadati</taxon>
        <taxon>Pseudomonadota</taxon>
        <taxon>Gammaproteobacteria</taxon>
        <taxon>Pseudomonadales</taxon>
        <taxon>Pseudomonadaceae</taxon>
        <taxon>Pseudomonas</taxon>
    </lineage>
</organism>